<reference evidence="10 11" key="1">
    <citation type="submission" date="2020-08" db="EMBL/GenBank/DDBJ databases">
        <title>Bridging the membrane lipid divide: bacteria of the FCB group superphylum have the potential to synthesize archaeal ether lipids.</title>
        <authorList>
            <person name="Villanueva L."/>
            <person name="Von Meijenfeldt F.A.B."/>
            <person name="Westbye A.B."/>
            <person name="Yadav S."/>
            <person name="Hopmans E.C."/>
            <person name="Dutilh B.E."/>
            <person name="Sinninghe Damste J.S."/>
        </authorList>
    </citation>
    <scope>NUCLEOTIDE SEQUENCE [LARGE SCALE GENOMIC DNA]</scope>
    <source>
        <strain evidence="10">NIOZ-UU47</strain>
    </source>
</reference>
<dbReference type="GO" id="GO:0005886">
    <property type="term" value="C:plasma membrane"/>
    <property type="evidence" value="ECO:0007669"/>
    <property type="project" value="UniProtKB-SubCell"/>
</dbReference>
<keyword evidence="6 8" id="KW-0472">Membrane</keyword>
<dbReference type="GO" id="GO:0016491">
    <property type="term" value="F:oxidoreductase activity"/>
    <property type="evidence" value="ECO:0007669"/>
    <property type="project" value="UniProtKB-KW"/>
</dbReference>
<comment type="caution">
    <text evidence="10">The sequence shown here is derived from an EMBL/GenBank/DDBJ whole genome shotgun (WGS) entry which is preliminary data.</text>
</comment>
<dbReference type="AlphaFoldDB" id="A0A8J6TG09"/>
<feature type="transmembrane region" description="Helical" evidence="8">
    <location>
        <begin position="160"/>
        <end position="181"/>
    </location>
</feature>
<feature type="transmembrane region" description="Helical" evidence="8">
    <location>
        <begin position="324"/>
        <end position="345"/>
    </location>
</feature>
<dbReference type="GO" id="GO:0008137">
    <property type="term" value="F:NADH dehydrogenase (ubiquinone) activity"/>
    <property type="evidence" value="ECO:0007669"/>
    <property type="project" value="InterPro"/>
</dbReference>
<evidence type="ECO:0000313" key="10">
    <source>
        <dbReference type="EMBL" id="MBC8318098.1"/>
    </source>
</evidence>
<evidence type="ECO:0000256" key="5">
    <source>
        <dbReference type="ARBA" id="ARBA00023002"/>
    </source>
</evidence>
<evidence type="ECO:0000256" key="1">
    <source>
        <dbReference type="ARBA" id="ARBA00004651"/>
    </source>
</evidence>
<feature type="transmembrane region" description="Helical" evidence="8">
    <location>
        <begin position="463"/>
        <end position="485"/>
    </location>
</feature>
<evidence type="ECO:0000259" key="9">
    <source>
        <dbReference type="Pfam" id="PF00361"/>
    </source>
</evidence>
<proteinExistence type="predicted"/>
<evidence type="ECO:0000256" key="8">
    <source>
        <dbReference type="SAM" id="Phobius"/>
    </source>
</evidence>
<feature type="transmembrane region" description="Helical" evidence="8">
    <location>
        <begin position="291"/>
        <end position="312"/>
    </location>
</feature>
<feature type="transmembrane region" description="Helical" evidence="8">
    <location>
        <begin position="132"/>
        <end position="148"/>
    </location>
</feature>
<evidence type="ECO:0000256" key="4">
    <source>
        <dbReference type="ARBA" id="ARBA00022989"/>
    </source>
</evidence>
<feature type="transmembrane region" description="Helical" evidence="8">
    <location>
        <begin position="45"/>
        <end position="68"/>
    </location>
</feature>
<dbReference type="Proteomes" id="UP000614424">
    <property type="component" value="Unassembled WGS sequence"/>
</dbReference>
<gene>
    <name evidence="10" type="ORF">H8E41_09335</name>
</gene>
<evidence type="ECO:0000256" key="2">
    <source>
        <dbReference type="ARBA" id="ARBA00022475"/>
    </source>
</evidence>
<keyword evidence="3 7" id="KW-0812">Transmembrane</keyword>
<keyword evidence="4 8" id="KW-1133">Transmembrane helix</keyword>
<dbReference type="InterPro" id="IPR003918">
    <property type="entry name" value="NADH_UbQ_OxRdtase"/>
</dbReference>
<dbReference type="PRINTS" id="PR01437">
    <property type="entry name" value="NUOXDRDTASE4"/>
</dbReference>
<sequence>MTGSDLTHISQSLILSMVVGVPLLLAGFCSTSFGKKAGRLLPWTILPALITTFSVPLDTVVEVPWFFMGGRMGLDETGRIFLWVTAFIWALAGMNAGQQLGTDPHRARFYGFFLSSMAGNFGLILARDMLGFYLFFALMSFSAYGLIVHNRTDEAKKAGMTYLVLVMIGEVALFISLLILADSAGGLAMEDLAGISVHTASLLLLFTGFGVKVGALPFHVWMAPAYQAAPIPAAAALAGAMVNAGLLGWLRFLPPGYTVHPEGAKFFIIMGAAATFYGVIIGLGKKRAGSVLACSSISQMGLMTVIFGLGMTGAETGRQAAACLVLYAVHHSLAKSSLFFGYGAVVTQGDKLSPWLLVGLLVPAMALAGLPFTSGAIAKTGFKELAASLGEPWGSLSMLFLPLSAIATTVLVLHFIQVVRKTTHGKMGYLGNSPSAWTMSLAAVALTLWIWPTSRTHAFHSLAGINMFHALWPVAVGCLLSWLWNRKHFRNIFKRFSNLLKRFSCARPCNTMHYPDFLDRLKKKLLTCKEWNPSCHFPWMDFFPKKAEKVLGRWSVVGLFYLIICILLMAL</sequence>
<feature type="transmembrane region" description="Helical" evidence="8">
    <location>
        <begin position="80"/>
        <end position="97"/>
    </location>
</feature>
<evidence type="ECO:0000256" key="3">
    <source>
        <dbReference type="ARBA" id="ARBA00022692"/>
    </source>
</evidence>
<evidence type="ECO:0000313" key="11">
    <source>
        <dbReference type="Proteomes" id="UP000614424"/>
    </source>
</evidence>
<accession>A0A8J6TG09</accession>
<dbReference type="PANTHER" id="PTHR42682:SF4">
    <property type="entry name" value="NADH-UBIQUINONE_PLASTOQUINONE"/>
    <property type="match status" value="1"/>
</dbReference>
<feature type="transmembrane region" description="Helical" evidence="8">
    <location>
        <begin position="393"/>
        <end position="416"/>
    </location>
</feature>
<organism evidence="10 11">
    <name type="scientific">Candidatus Desulfobia pelagia</name>
    <dbReference type="NCBI Taxonomy" id="2841692"/>
    <lineage>
        <taxon>Bacteria</taxon>
        <taxon>Pseudomonadati</taxon>
        <taxon>Thermodesulfobacteriota</taxon>
        <taxon>Desulfobulbia</taxon>
        <taxon>Desulfobulbales</taxon>
        <taxon>Desulfobulbaceae</taxon>
        <taxon>Candidatus Desulfobia</taxon>
    </lineage>
</organism>
<name>A0A8J6TG09_9BACT</name>
<feature type="transmembrane region" description="Helical" evidence="8">
    <location>
        <begin position="201"/>
        <end position="221"/>
    </location>
</feature>
<evidence type="ECO:0000256" key="7">
    <source>
        <dbReference type="RuleBase" id="RU000320"/>
    </source>
</evidence>
<feature type="transmembrane region" description="Helical" evidence="8">
    <location>
        <begin position="264"/>
        <end position="284"/>
    </location>
</feature>
<protein>
    <submittedName>
        <fullName evidence="10">NADH/ubiquinone/plastoquinone (Complex I)</fullName>
    </submittedName>
</protein>
<feature type="transmembrane region" description="Helical" evidence="8">
    <location>
        <begin position="12"/>
        <end position="33"/>
    </location>
</feature>
<dbReference type="EMBL" id="JACNJZ010000129">
    <property type="protein sequence ID" value="MBC8318098.1"/>
    <property type="molecule type" value="Genomic_DNA"/>
</dbReference>
<keyword evidence="2" id="KW-1003">Cell membrane</keyword>
<feature type="domain" description="NADH:quinone oxidoreductase/Mrp antiporter transmembrane" evidence="9">
    <location>
        <begin position="126"/>
        <end position="382"/>
    </location>
</feature>
<feature type="transmembrane region" description="Helical" evidence="8">
    <location>
        <begin position="352"/>
        <end position="373"/>
    </location>
</feature>
<dbReference type="Pfam" id="PF00361">
    <property type="entry name" value="Proton_antipo_M"/>
    <property type="match status" value="1"/>
</dbReference>
<dbReference type="InterPro" id="IPR052175">
    <property type="entry name" value="ComplexI-like_HydComp"/>
</dbReference>
<comment type="subcellular location">
    <subcellularLocation>
        <location evidence="1">Cell membrane</location>
        <topology evidence="1">Multi-pass membrane protein</topology>
    </subcellularLocation>
    <subcellularLocation>
        <location evidence="7">Membrane</location>
        <topology evidence="7">Multi-pass membrane protein</topology>
    </subcellularLocation>
</comment>
<dbReference type="InterPro" id="IPR001750">
    <property type="entry name" value="ND/Mrp_TM"/>
</dbReference>
<feature type="transmembrane region" description="Helical" evidence="8">
    <location>
        <begin position="550"/>
        <end position="570"/>
    </location>
</feature>
<keyword evidence="5" id="KW-0560">Oxidoreductase</keyword>
<feature type="transmembrane region" description="Helical" evidence="8">
    <location>
        <begin position="233"/>
        <end position="252"/>
    </location>
</feature>
<dbReference type="PANTHER" id="PTHR42682">
    <property type="entry name" value="HYDROGENASE-4 COMPONENT F"/>
    <property type="match status" value="1"/>
</dbReference>
<evidence type="ECO:0000256" key="6">
    <source>
        <dbReference type="ARBA" id="ARBA00023136"/>
    </source>
</evidence>
<dbReference type="GO" id="GO:0042773">
    <property type="term" value="P:ATP synthesis coupled electron transport"/>
    <property type="evidence" value="ECO:0007669"/>
    <property type="project" value="InterPro"/>
</dbReference>
<feature type="transmembrane region" description="Helical" evidence="8">
    <location>
        <begin position="428"/>
        <end position="451"/>
    </location>
</feature>